<evidence type="ECO:0000256" key="1">
    <source>
        <dbReference type="ARBA" id="ARBA00004651"/>
    </source>
</evidence>
<dbReference type="GO" id="GO:0005886">
    <property type="term" value="C:plasma membrane"/>
    <property type="evidence" value="ECO:0007669"/>
    <property type="project" value="UniProtKB-SubCell"/>
</dbReference>
<organism evidence="9 10">
    <name type="scientific">Savagea serpentis</name>
    <dbReference type="NCBI Taxonomy" id="2785297"/>
    <lineage>
        <taxon>Bacteria</taxon>
        <taxon>Bacillati</taxon>
        <taxon>Bacillota</taxon>
        <taxon>Bacilli</taxon>
        <taxon>Bacillales</taxon>
        <taxon>Caryophanaceae</taxon>
        <taxon>Savagea</taxon>
    </lineage>
</organism>
<sequence length="244" mass="25931">MDYVIYFLLGLAGHLIGTLVGGGGLISLPTMLLMGVPIHSAIGANKVGSVFSSLANVVQIVSQKEITTKYIKKVFILGLIGGGIGGALAVISTEEVMTMIALILMIFAFMMSFMKGNTFGTKVEPTLDAKTSAQIMGIGVYDGMFGPGSSTLSIYMYARQQLTYFASVAFTRTSLLAWCIGSLVFYISSGKMIWPIAFAVSGGAVIGGYLGLKLTKVIKPELANLLLRTVTVILLFQLTMKVLT</sequence>
<keyword evidence="7 8" id="KW-0472">Membrane</keyword>
<comment type="similarity">
    <text evidence="2 8">Belongs to the 4-toluene sulfonate uptake permease (TSUP) (TC 2.A.102) family.</text>
</comment>
<evidence type="ECO:0000256" key="4">
    <source>
        <dbReference type="ARBA" id="ARBA00022475"/>
    </source>
</evidence>
<feature type="transmembrane region" description="Helical" evidence="8">
    <location>
        <begin position="6"/>
        <end position="28"/>
    </location>
</feature>
<reference evidence="9" key="1">
    <citation type="submission" date="2020-11" db="EMBL/GenBank/DDBJ databases">
        <title>Multidrug resistant novel bacterium Savagea serpentis sp. nov., isolated from the scats of a vine snake (Ahaetulla nasuta).</title>
        <authorList>
            <person name="Venkata Ramana V."/>
            <person name="Vikas Patil S."/>
            <person name="Yogita Lugani V."/>
        </authorList>
    </citation>
    <scope>NUCLEOTIDE SEQUENCE</scope>
    <source>
        <strain evidence="9">SN6</strain>
    </source>
</reference>
<keyword evidence="3" id="KW-0813">Transport</keyword>
<keyword evidence="6 8" id="KW-1133">Transmembrane helix</keyword>
<gene>
    <name evidence="9" type="ORF">IRY55_12050</name>
</gene>
<keyword evidence="5 8" id="KW-0812">Transmembrane</keyword>
<dbReference type="Pfam" id="PF01925">
    <property type="entry name" value="TauE"/>
    <property type="match status" value="1"/>
</dbReference>
<protein>
    <recommendedName>
        <fullName evidence="8">Probable membrane transporter protein</fullName>
    </recommendedName>
</protein>
<dbReference type="AlphaFoldDB" id="A0A8J7KFB9"/>
<feature type="transmembrane region" description="Helical" evidence="8">
    <location>
        <begin position="162"/>
        <end position="186"/>
    </location>
</feature>
<evidence type="ECO:0000256" key="3">
    <source>
        <dbReference type="ARBA" id="ARBA00022448"/>
    </source>
</evidence>
<keyword evidence="10" id="KW-1185">Reference proteome</keyword>
<evidence type="ECO:0000256" key="6">
    <source>
        <dbReference type="ARBA" id="ARBA00022989"/>
    </source>
</evidence>
<feature type="transmembrane region" description="Helical" evidence="8">
    <location>
        <begin position="192"/>
        <end position="210"/>
    </location>
</feature>
<evidence type="ECO:0000256" key="5">
    <source>
        <dbReference type="ARBA" id="ARBA00022692"/>
    </source>
</evidence>
<feature type="transmembrane region" description="Helical" evidence="8">
    <location>
        <begin position="74"/>
        <end position="91"/>
    </location>
</feature>
<evidence type="ECO:0000256" key="8">
    <source>
        <dbReference type="RuleBase" id="RU363041"/>
    </source>
</evidence>
<comment type="subcellular location">
    <subcellularLocation>
        <location evidence="1 8">Cell membrane</location>
        <topology evidence="1 8">Multi-pass membrane protein</topology>
    </subcellularLocation>
</comment>
<accession>A0A8J7KFB9</accession>
<evidence type="ECO:0000256" key="7">
    <source>
        <dbReference type="ARBA" id="ARBA00023136"/>
    </source>
</evidence>
<evidence type="ECO:0000313" key="10">
    <source>
        <dbReference type="Proteomes" id="UP000622653"/>
    </source>
</evidence>
<dbReference type="PANTHER" id="PTHR30269:SF0">
    <property type="entry name" value="MEMBRANE TRANSPORTER PROTEIN YFCA-RELATED"/>
    <property type="match status" value="1"/>
</dbReference>
<proteinExistence type="inferred from homology"/>
<evidence type="ECO:0000313" key="9">
    <source>
        <dbReference type="EMBL" id="MBF4502091.1"/>
    </source>
</evidence>
<dbReference type="RefSeq" id="WP_194563579.1">
    <property type="nucleotide sequence ID" value="NZ_JADKPV010000008.1"/>
</dbReference>
<name>A0A8J7KFB9_9BACL</name>
<dbReference type="EMBL" id="JADKPV010000008">
    <property type="protein sequence ID" value="MBF4502091.1"/>
    <property type="molecule type" value="Genomic_DNA"/>
</dbReference>
<comment type="caution">
    <text evidence="9">The sequence shown here is derived from an EMBL/GenBank/DDBJ whole genome shotgun (WGS) entry which is preliminary data.</text>
</comment>
<keyword evidence="4 8" id="KW-1003">Cell membrane</keyword>
<feature type="transmembrane region" description="Helical" evidence="8">
    <location>
        <begin position="97"/>
        <end position="114"/>
    </location>
</feature>
<dbReference type="InterPro" id="IPR052017">
    <property type="entry name" value="TSUP"/>
</dbReference>
<dbReference type="PANTHER" id="PTHR30269">
    <property type="entry name" value="TRANSMEMBRANE PROTEIN YFCA"/>
    <property type="match status" value="1"/>
</dbReference>
<evidence type="ECO:0000256" key="2">
    <source>
        <dbReference type="ARBA" id="ARBA00009142"/>
    </source>
</evidence>
<dbReference type="Proteomes" id="UP000622653">
    <property type="component" value="Unassembled WGS sequence"/>
</dbReference>
<dbReference type="InterPro" id="IPR002781">
    <property type="entry name" value="TM_pro_TauE-like"/>
</dbReference>